<dbReference type="GO" id="GO:0016887">
    <property type="term" value="F:ATP hydrolysis activity"/>
    <property type="evidence" value="ECO:0007669"/>
    <property type="project" value="InterPro"/>
</dbReference>
<keyword evidence="1" id="KW-0813">Transport</keyword>
<gene>
    <name evidence="6" type="ORF">Xedl_00466</name>
    <name evidence="5" type="ORF">Xedl_00714</name>
</gene>
<feature type="domain" description="ABC transporter" evidence="4">
    <location>
        <begin position="2"/>
        <end position="207"/>
    </location>
</feature>
<evidence type="ECO:0000313" key="5">
    <source>
        <dbReference type="EMBL" id="OKP04815.1"/>
    </source>
</evidence>
<protein>
    <submittedName>
        <fullName evidence="6">ABC transporter-related protein</fullName>
    </submittedName>
</protein>
<evidence type="ECO:0000256" key="1">
    <source>
        <dbReference type="ARBA" id="ARBA00022448"/>
    </source>
</evidence>
<sequence>MLDIIELETMVGSRKIFSNVNCQFNIGINRITGINGSGKTTFLSCLSGIKKMNKGKINFVKDHKNHLFNLQKQGFYLSDQVNFYHFLTGLDIINLTKRYKKINHNAHLVDYLTGFDISHYLNTEFGNMSLGTKKKFLLTSALMSDVDVYIFDEPTNGLDLKSITFFRKMIKSFADKKIFILSSHDESFLQGLMINDYKIHQNQVIKMEH</sequence>
<keyword evidence="7" id="KW-1185">Reference proteome</keyword>
<dbReference type="Gene3D" id="3.40.50.300">
    <property type="entry name" value="P-loop containing nucleotide triphosphate hydrolases"/>
    <property type="match status" value="1"/>
</dbReference>
<evidence type="ECO:0000259" key="4">
    <source>
        <dbReference type="PROSITE" id="PS50893"/>
    </source>
</evidence>
<dbReference type="PANTHER" id="PTHR42939:SF1">
    <property type="entry name" value="ABC TRANSPORTER ATP-BINDING PROTEIN ALBC-RELATED"/>
    <property type="match status" value="1"/>
</dbReference>
<reference evidence="6 7" key="1">
    <citation type="submission" date="2016-09" db="EMBL/GenBank/DDBJ databases">
        <title>Xenorhabdus thuongxuanensis sp. nov. and Xenorhabdus eapokensis sp. nov., isolated from Steinernema species.</title>
        <authorList>
            <person name="Kaempfer P."/>
            <person name="Tobias N.J."/>
            <person name="Phan Ke L."/>
            <person name="Bode H.B."/>
            <person name="Glaeser S.P."/>
        </authorList>
    </citation>
    <scope>NUCLEOTIDE SEQUENCE [LARGE SCALE GENOMIC DNA]</scope>
    <source>
        <strain evidence="6 7">DL20</strain>
    </source>
</reference>
<dbReference type="Pfam" id="PF00005">
    <property type="entry name" value="ABC_tran"/>
    <property type="match status" value="1"/>
</dbReference>
<accession>A0A1Q5TYE5</accession>
<keyword evidence="3" id="KW-0067">ATP-binding</keyword>
<dbReference type="InterPro" id="IPR027417">
    <property type="entry name" value="P-loop_NTPase"/>
</dbReference>
<evidence type="ECO:0000313" key="6">
    <source>
        <dbReference type="EMBL" id="OKP05242.1"/>
    </source>
</evidence>
<dbReference type="STRING" id="1873482.Xedl_00466"/>
<dbReference type="InterPro" id="IPR003439">
    <property type="entry name" value="ABC_transporter-like_ATP-bd"/>
</dbReference>
<dbReference type="EMBL" id="MKGQ01000002">
    <property type="protein sequence ID" value="OKP05242.1"/>
    <property type="molecule type" value="Genomic_DNA"/>
</dbReference>
<dbReference type="AlphaFoldDB" id="A0A1Q5TYE5"/>
<name>A0A1Q5TYE5_9GAMM</name>
<dbReference type="InterPro" id="IPR051782">
    <property type="entry name" value="ABC_Transporter_VariousFunc"/>
</dbReference>
<dbReference type="RefSeq" id="WP_074022437.1">
    <property type="nucleotide sequence ID" value="NZ_CAWNAG010000112.1"/>
</dbReference>
<dbReference type="GO" id="GO:0005524">
    <property type="term" value="F:ATP binding"/>
    <property type="evidence" value="ECO:0007669"/>
    <property type="project" value="UniProtKB-KW"/>
</dbReference>
<comment type="caution">
    <text evidence="6">The sequence shown here is derived from an EMBL/GenBank/DDBJ whole genome shotgun (WGS) entry which is preliminary data.</text>
</comment>
<evidence type="ECO:0000313" key="7">
    <source>
        <dbReference type="Proteomes" id="UP000186268"/>
    </source>
</evidence>
<proteinExistence type="predicted"/>
<organism evidence="6 7">
    <name type="scientific">Xenorhabdus eapokensis</name>
    <dbReference type="NCBI Taxonomy" id="1873482"/>
    <lineage>
        <taxon>Bacteria</taxon>
        <taxon>Pseudomonadati</taxon>
        <taxon>Pseudomonadota</taxon>
        <taxon>Gammaproteobacteria</taxon>
        <taxon>Enterobacterales</taxon>
        <taxon>Morganellaceae</taxon>
        <taxon>Xenorhabdus</taxon>
    </lineage>
</organism>
<dbReference type="PANTHER" id="PTHR42939">
    <property type="entry name" value="ABC TRANSPORTER ATP-BINDING PROTEIN ALBC-RELATED"/>
    <property type="match status" value="1"/>
</dbReference>
<dbReference type="SUPFAM" id="SSF52540">
    <property type="entry name" value="P-loop containing nucleoside triphosphate hydrolases"/>
    <property type="match status" value="1"/>
</dbReference>
<evidence type="ECO:0000256" key="3">
    <source>
        <dbReference type="ARBA" id="ARBA00022840"/>
    </source>
</evidence>
<dbReference type="OrthoDB" id="9781337at2"/>
<dbReference type="PROSITE" id="PS50893">
    <property type="entry name" value="ABC_TRANSPORTER_2"/>
    <property type="match status" value="1"/>
</dbReference>
<dbReference type="Proteomes" id="UP000186268">
    <property type="component" value="Unassembled WGS sequence"/>
</dbReference>
<dbReference type="EMBL" id="MKGQ01000003">
    <property type="protein sequence ID" value="OKP04815.1"/>
    <property type="molecule type" value="Genomic_DNA"/>
</dbReference>
<keyword evidence="2" id="KW-0547">Nucleotide-binding</keyword>
<evidence type="ECO:0000256" key="2">
    <source>
        <dbReference type="ARBA" id="ARBA00022741"/>
    </source>
</evidence>